<organism evidence="3 4">
    <name type="scientific">Aeromicrobium halocynthiae</name>
    <dbReference type="NCBI Taxonomy" id="560557"/>
    <lineage>
        <taxon>Bacteria</taxon>
        <taxon>Bacillati</taxon>
        <taxon>Actinomycetota</taxon>
        <taxon>Actinomycetes</taxon>
        <taxon>Propionibacteriales</taxon>
        <taxon>Nocardioidaceae</taxon>
        <taxon>Aeromicrobium</taxon>
    </lineage>
</organism>
<dbReference type="Proteomes" id="UP001501480">
    <property type="component" value="Unassembled WGS sequence"/>
</dbReference>
<evidence type="ECO:0000259" key="2">
    <source>
        <dbReference type="PROSITE" id="PS50937"/>
    </source>
</evidence>
<keyword evidence="4" id="KW-1185">Reference proteome</keyword>
<dbReference type="PROSITE" id="PS50937">
    <property type="entry name" value="HTH_MERR_2"/>
    <property type="match status" value="1"/>
</dbReference>
<name>A0ABN2VQL7_9ACTN</name>
<feature type="domain" description="HTH merR-type" evidence="2">
    <location>
        <begin position="32"/>
        <end position="83"/>
    </location>
</feature>
<proteinExistence type="predicted"/>
<dbReference type="PANTHER" id="PTHR30204:SF89">
    <property type="entry name" value="HTH MERR-TYPE DOMAIN-CONTAINING PROTEIN"/>
    <property type="match status" value="1"/>
</dbReference>
<dbReference type="PANTHER" id="PTHR30204">
    <property type="entry name" value="REDOX-CYCLING DRUG-SENSING TRANSCRIPTIONAL ACTIVATOR SOXR"/>
    <property type="match status" value="1"/>
</dbReference>
<dbReference type="EMBL" id="BAAAPY010000001">
    <property type="protein sequence ID" value="GAA2069396.1"/>
    <property type="molecule type" value="Genomic_DNA"/>
</dbReference>
<reference evidence="3 4" key="1">
    <citation type="journal article" date="2019" name="Int. J. Syst. Evol. Microbiol.">
        <title>The Global Catalogue of Microorganisms (GCM) 10K type strain sequencing project: providing services to taxonomists for standard genome sequencing and annotation.</title>
        <authorList>
            <consortium name="The Broad Institute Genomics Platform"/>
            <consortium name="The Broad Institute Genome Sequencing Center for Infectious Disease"/>
            <person name="Wu L."/>
            <person name="Ma J."/>
        </authorList>
    </citation>
    <scope>NUCLEOTIDE SEQUENCE [LARGE SCALE GENOMIC DNA]</scope>
    <source>
        <strain evidence="3 4">JCM 15749</strain>
    </source>
</reference>
<dbReference type="InterPro" id="IPR009061">
    <property type="entry name" value="DNA-bd_dom_put_sf"/>
</dbReference>
<evidence type="ECO:0000313" key="4">
    <source>
        <dbReference type="Proteomes" id="UP001501480"/>
    </source>
</evidence>
<comment type="caution">
    <text evidence="3">The sequence shown here is derived from an EMBL/GenBank/DDBJ whole genome shotgun (WGS) entry which is preliminary data.</text>
</comment>
<dbReference type="InterPro" id="IPR047057">
    <property type="entry name" value="MerR_fam"/>
</dbReference>
<gene>
    <name evidence="3" type="ORF">GCM10009821_02250</name>
</gene>
<dbReference type="Pfam" id="PF13411">
    <property type="entry name" value="MerR_1"/>
    <property type="match status" value="1"/>
</dbReference>
<evidence type="ECO:0000256" key="1">
    <source>
        <dbReference type="ARBA" id="ARBA00023125"/>
    </source>
</evidence>
<keyword evidence="1" id="KW-0238">DNA-binding</keyword>
<protein>
    <submittedName>
        <fullName evidence="3">MerR family transcriptional regulator</fullName>
    </submittedName>
</protein>
<dbReference type="RefSeq" id="WP_344323285.1">
    <property type="nucleotide sequence ID" value="NZ_BAAAPY010000001.1"/>
</dbReference>
<dbReference type="InterPro" id="IPR000551">
    <property type="entry name" value="MerR-type_HTH_dom"/>
</dbReference>
<dbReference type="SMART" id="SM00422">
    <property type="entry name" value="HTH_MERR"/>
    <property type="match status" value="1"/>
</dbReference>
<accession>A0ABN2VQL7</accession>
<evidence type="ECO:0000313" key="3">
    <source>
        <dbReference type="EMBL" id="GAA2069396.1"/>
    </source>
</evidence>
<sequence>MSEPAPRAERLGIGKVLEELRQEFPSLTISKIRYLEDEGLLEPERTPSGYRKFSFDDVERLRFILRQQRKFWPLSAIRQLLDDMDRGLVPQAELGSLTRVPDVAVDDDGMPTPATFREGRSQLRLSRQEVCESAGIGDDLLAAIEEHGLIRRRPSQRYYDGDDLVIASVVKELGDFGLEPRHLRHVATAADRQASLFEQAAGPVARDDQRTQTVAQIAALAVRLQTVLVRERLRD</sequence>
<dbReference type="CDD" id="cd00592">
    <property type="entry name" value="HTH_MerR-like"/>
    <property type="match status" value="1"/>
</dbReference>
<dbReference type="Gene3D" id="1.10.1660.10">
    <property type="match status" value="1"/>
</dbReference>
<dbReference type="SUPFAM" id="SSF46955">
    <property type="entry name" value="Putative DNA-binding domain"/>
    <property type="match status" value="1"/>
</dbReference>